<evidence type="ECO:0000256" key="3">
    <source>
        <dbReference type="ARBA" id="ARBA00023125"/>
    </source>
</evidence>
<dbReference type="InterPro" id="IPR018060">
    <property type="entry name" value="HTH_AraC"/>
</dbReference>
<dbReference type="PRINTS" id="PR00032">
    <property type="entry name" value="HTHARAC"/>
</dbReference>
<keyword evidence="7" id="KW-1185">Reference proteome</keyword>
<dbReference type="FunFam" id="1.10.10.60:FF:000132">
    <property type="entry name" value="AraC family transcriptional regulator"/>
    <property type="match status" value="1"/>
</dbReference>
<dbReference type="eggNOG" id="COG2207">
    <property type="taxonomic scope" value="Bacteria"/>
</dbReference>
<dbReference type="HOGENOM" id="CLU_000445_87_0_6"/>
<keyword evidence="1" id="KW-0678">Repressor</keyword>
<dbReference type="RefSeq" id="WP_008913852.1">
    <property type="nucleotide sequence ID" value="NZ_KB233227.1"/>
</dbReference>
<dbReference type="CDD" id="cd06124">
    <property type="entry name" value="cupin_NimR-like_N"/>
    <property type="match status" value="1"/>
</dbReference>
<reference evidence="6 7" key="1">
    <citation type="journal article" date="2012" name="BMC Genomics">
        <title>Comparative genomics of bacteria in the genus Providencia isolated from wild Drosophila melanogaster.</title>
        <authorList>
            <person name="Galac M.R."/>
            <person name="Lazzaro B.P."/>
        </authorList>
    </citation>
    <scope>NUCLEOTIDE SEQUENCE [LARGE SCALE GENOMIC DNA]</scope>
    <source>
        <strain evidence="6 7">DSM 19968</strain>
    </source>
</reference>
<organism evidence="6 7">
    <name type="scientific">Providencia burhodogranariea DSM 19968</name>
    <dbReference type="NCBI Taxonomy" id="1141662"/>
    <lineage>
        <taxon>Bacteria</taxon>
        <taxon>Pseudomonadati</taxon>
        <taxon>Pseudomonadota</taxon>
        <taxon>Gammaproteobacteria</taxon>
        <taxon>Enterobacterales</taxon>
        <taxon>Morganellaceae</taxon>
        <taxon>Providencia</taxon>
    </lineage>
</organism>
<evidence type="ECO:0000256" key="4">
    <source>
        <dbReference type="ARBA" id="ARBA00023163"/>
    </source>
</evidence>
<keyword evidence="2" id="KW-0805">Transcription regulation</keyword>
<evidence type="ECO:0000313" key="7">
    <source>
        <dbReference type="Proteomes" id="UP000009336"/>
    </source>
</evidence>
<dbReference type="STRING" id="1141662.OOA_19449"/>
<dbReference type="PROSITE" id="PS00041">
    <property type="entry name" value="HTH_ARAC_FAMILY_1"/>
    <property type="match status" value="1"/>
</dbReference>
<dbReference type="PROSITE" id="PS01124">
    <property type="entry name" value="HTH_ARAC_FAMILY_2"/>
    <property type="match status" value="1"/>
</dbReference>
<accession>K8VXQ9</accession>
<dbReference type="SUPFAM" id="SSF51182">
    <property type="entry name" value="RmlC-like cupins"/>
    <property type="match status" value="1"/>
</dbReference>
<dbReference type="InterPro" id="IPR011051">
    <property type="entry name" value="RmlC_Cupin_sf"/>
</dbReference>
<dbReference type="GO" id="GO:0003700">
    <property type="term" value="F:DNA-binding transcription factor activity"/>
    <property type="evidence" value="ECO:0007669"/>
    <property type="project" value="InterPro"/>
</dbReference>
<dbReference type="InterPro" id="IPR018062">
    <property type="entry name" value="HTH_AraC-typ_CS"/>
</dbReference>
<dbReference type="GO" id="GO:0043565">
    <property type="term" value="F:sequence-specific DNA binding"/>
    <property type="evidence" value="ECO:0007669"/>
    <property type="project" value="InterPro"/>
</dbReference>
<proteinExistence type="predicted"/>
<name>K8VXQ9_9GAMM</name>
<evidence type="ECO:0000256" key="2">
    <source>
        <dbReference type="ARBA" id="ARBA00023015"/>
    </source>
</evidence>
<feature type="domain" description="HTH araC/xylS-type" evidence="5">
    <location>
        <begin position="160"/>
        <end position="256"/>
    </location>
</feature>
<dbReference type="Gene3D" id="1.10.10.60">
    <property type="entry name" value="Homeodomain-like"/>
    <property type="match status" value="2"/>
</dbReference>
<evidence type="ECO:0000256" key="1">
    <source>
        <dbReference type="ARBA" id="ARBA00022491"/>
    </source>
</evidence>
<keyword evidence="4" id="KW-0804">Transcription</keyword>
<gene>
    <name evidence="6" type="ORF">OOA_19449</name>
</gene>
<comment type="caution">
    <text evidence="6">The sequence shown here is derived from an EMBL/GenBank/DDBJ whole genome shotgun (WGS) entry which is preliminary data.</text>
</comment>
<evidence type="ECO:0000259" key="5">
    <source>
        <dbReference type="PROSITE" id="PS01124"/>
    </source>
</evidence>
<protein>
    <submittedName>
        <fullName evidence="6">AraC family transcriptional regulator</fullName>
    </submittedName>
</protein>
<evidence type="ECO:0000313" key="6">
    <source>
        <dbReference type="EMBL" id="EKT52934.1"/>
    </source>
</evidence>
<dbReference type="AlphaFoldDB" id="K8VXQ9"/>
<sequence length="256" mass="28409">MTSSFLINPEYAEMLDGQLIAVAAQQDDVRITGIHSHARGQLLGAMKGLLSVETPNNKWVVPATHAVWIPPDMPHAFRSYGSFEGWSIYVAPSACIEIPSKTFIISIAGLLREAVLRALTWGIGPLNPAEQRIAKVILDEIQRLPHEALGLSLPKDVRLLKIAQALSSDPADQRTLEEWADWVGIAPRSMTRRFVTETGFTFTEWRQRIRLLKALEKLALGQSVTTISLELGYDNISAFIAVFKRTFGITPGRYTS</sequence>
<dbReference type="PATRIC" id="fig|1141662.3.peg.3951"/>
<dbReference type="SUPFAM" id="SSF46689">
    <property type="entry name" value="Homeodomain-like"/>
    <property type="match status" value="1"/>
</dbReference>
<dbReference type="InterPro" id="IPR009057">
    <property type="entry name" value="Homeodomain-like_sf"/>
</dbReference>
<dbReference type="PANTHER" id="PTHR11019:SF159">
    <property type="entry name" value="TRANSCRIPTIONAL REGULATOR-RELATED"/>
    <property type="match status" value="1"/>
</dbReference>
<dbReference type="EMBL" id="AKKL01000055">
    <property type="protein sequence ID" value="EKT52934.1"/>
    <property type="molecule type" value="Genomic_DNA"/>
</dbReference>
<dbReference type="Proteomes" id="UP000009336">
    <property type="component" value="Unassembled WGS sequence"/>
</dbReference>
<dbReference type="PANTHER" id="PTHR11019">
    <property type="entry name" value="HTH-TYPE TRANSCRIPTIONAL REGULATOR NIMR"/>
    <property type="match status" value="1"/>
</dbReference>
<dbReference type="InterPro" id="IPR020449">
    <property type="entry name" value="Tscrpt_reg_AraC-type_HTH"/>
</dbReference>
<dbReference type="Pfam" id="PF12833">
    <property type="entry name" value="HTH_18"/>
    <property type="match status" value="1"/>
</dbReference>
<dbReference type="SMART" id="SM00342">
    <property type="entry name" value="HTH_ARAC"/>
    <property type="match status" value="1"/>
</dbReference>
<keyword evidence="3" id="KW-0238">DNA-binding</keyword>